<evidence type="ECO:0000256" key="4">
    <source>
        <dbReference type="PIRSR" id="PIRSR006278-1"/>
    </source>
</evidence>
<dbReference type="PIRSF" id="PIRSF006278">
    <property type="entry name" value="ACCD_DCysDesulf"/>
    <property type="match status" value="1"/>
</dbReference>
<evidence type="ECO:0000256" key="1">
    <source>
        <dbReference type="ARBA" id="ARBA00001933"/>
    </source>
</evidence>
<dbReference type="PANTHER" id="PTHR43780">
    <property type="entry name" value="1-AMINOCYCLOPROPANE-1-CARBOXYLATE DEAMINASE-RELATED"/>
    <property type="match status" value="1"/>
</dbReference>
<sequence length="334" mass="35425">MPIPLNQQPRASLGYFPTPLIELTRLSRHLGGPRILMKRDDQTGLALGGNKTRKLEYLVGAALAQGCDTLITGGAAQSNHCRQTAAAAAASGLECHLVLGGEAPDMPGGNLLLDQLLGAQIHWSGELRKGERIPEIAAQLKAAGRKPYIVPYGGSNAVGALGYVNAAAELKSQLAEQNLSISHMVFASSSGGTHAGLIVGTHQFGLDCEVMGITIDKDEAGDGPYPEHLCQLANETSALLGSEYRYDQTAITLQDQFTGDGYGVVGELERHAIQLLATQEGILLDPVYTGRAMGGLLQLIDQGIFAKDETLLFWHTGGSPALFPYAASLTRRDR</sequence>
<dbReference type="InterPro" id="IPR036052">
    <property type="entry name" value="TrpB-like_PALP_sf"/>
</dbReference>
<evidence type="ECO:0000259" key="6">
    <source>
        <dbReference type="Pfam" id="PF00291"/>
    </source>
</evidence>
<evidence type="ECO:0000256" key="3">
    <source>
        <dbReference type="ARBA" id="ARBA00022898"/>
    </source>
</evidence>
<organism evidence="7 8">
    <name type="scientific">Sedimenticola selenatireducens</name>
    <dbReference type="NCBI Taxonomy" id="191960"/>
    <lineage>
        <taxon>Bacteria</taxon>
        <taxon>Pseudomonadati</taxon>
        <taxon>Pseudomonadota</taxon>
        <taxon>Gammaproteobacteria</taxon>
        <taxon>Chromatiales</taxon>
        <taxon>Sedimenticolaceae</taxon>
        <taxon>Sedimenticola</taxon>
    </lineage>
</organism>
<dbReference type="GO" id="GO:0019148">
    <property type="term" value="F:D-cysteine desulfhydrase activity"/>
    <property type="evidence" value="ECO:0007669"/>
    <property type="project" value="TreeGrafter"/>
</dbReference>
<dbReference type="RefSeq" id="WP_144359511.1">
    <property type="nucleotide sequence ID" value="NZ_VMNH01000016.1"/>
</dbReference>
<evidence type="ECO:0000256" key="5">
    <source>
        <dbReference type="PIRSR" id="PIRSR006278-2"/>
    </source>
</evidence>
<feature type="domain" description="Tryptophan synthase beta chain-like PALP" evidence="6">
    <location>
        <begin position="12"/>
        <end position="317"/>
    </location>
</feature>
<dbReference type="InterPro" id="IPR027278">
    <property type="entry name" value="ACCD_DCysDesulf"/>
</dbReference>
<dbReference type="Pfam" id="PF00291">
    <property type="entry name" value="PALP"/>
    <property type="match status" value="1"/>
</dbReference>
<evidence type="ECO:0000313" key="7">
    <source>
        <dbReference type="EMBL" id="TVO72507.1"/>
    </source>
</evidence>
<keyword evidence="3 5" id="KW-0663">Pyridoxal phosphate</keyword>
<dbReference type="InterPro" id="IPR001926">
    <property type="entry name" value="TrpB-like_PALP"/>
</dbReference>
<evidence type="ECO:0000256" key="2">
    <source>
        <dbReference type="ARBA" id="ARBA00008639"/>
    </source>
</evidence>
<accession>A0A557S590</accession>
<comment type="cofactor">
    <cofactor evidence="1">
        <name>pyridoxal 5'-phosphate</name>
        <dbReference type="ChEBI" id="CHEBI:597326"/>
    </cofactor>
</comment>
<name>A0A557S590_9GAMM</name>
<proteinExistence type="inferred from homology"/>
<evidence type="ECO:0000313" key="8">
    <source>
        <dbReference type="Proteomes" id="UP000316649"/>
    </source>
</evidence>
<dbReference type="EMBL" id="VMNH01000016">
    <property type="protein sequence ID" value="TVO72507.1"/>
    <property type="molecule type" value="Genomic_DNA"/>
</dbReference>
<protein>
    <submittedName>
        <fullName evidence="7">D-cysteine desulfhydrase family protein</fullName>
    </submittedName>
</protein>
<dbReference type="Proteomes" id="UP000316649">
    <property type="component" value="Unassembled WGS sequence"/>
</dbReference>
<dbReference type="AlphaFoldDB" id="A0A557S590"/>
<feature type="active site" description="Nucleophile" evidence="4">
    <location>
        <position position="78"/>
    </location>
</feature>
<dbReference type="Gene3D" id="3.40.50.1100">
    <property type="match status" value="2"/>
</dbReference>
<gene>
    <name evidence="7" type="ORF">FHP88_13015</name>
</gene>
<keyword evidence="8" id="KW-1185">Reference proteome</keyword>
<dbReference type="SUPFAM" id="SSF53686">
    <property type="entry name" value="Tryptophan synthase beta subunit-like PLP-dependent enzymes"/>
    <property type="match status" value="1"/>
</dbReference>
<dbReference type="PANTHER" id="PTHR43780:SF2">
    <property type="entry name" value="1-AMINOCYCLOPROPANE-1-CARBOXYLATE DEAMINASE-RELATED"/>
    <property type="match status" value="1"/>
</dbReference>
<feature type="modified residue" description="N6-(pyridoxal phosphate)lysine" evidence="5">
    <location>
        <position position="51"/>
    </location>
</feature>
<comment type="similarity">
    <text evidence="2">Belongs to the ACC deaminase/D-cysteine desulfhydrase family.</text>
</comment>
<comment type="caution">
    <text evidence="7">The sequence shown here is derived from an EMBL/GenBank/DDBJ whole genome shotgun (WGS) entry which is preliminary data.</text>
</comment>
<dbReference type="OrthoDB" id="9801249at2"/>
<reference evidence="7 8" key="1">
    <citation type="submission" date="2019-07" db="EMBL/GenBank/DDBJ databases">
        <title>The pathways for chlorine oxyanion respiration interact through the shared metabolite chlorate.</title>
        <authorList>
            <person name="Barnum T.P."/>
            <person name="Cheng Y."/>
            <person name="Hill K.A."/>
            <person name="Lucas L.N."/>
            <person name="Carlson H.K."/>
            <person name="Coates J.D."/>
        </authorList>
    </citation>
    <scope>NUCLEOTIDE SEQUENCE [LARGE SCALE GENOMIC DNA]</scope>
    <source>
        <strain evidence="7 8">BK-1</strain>
    </source>
</reference>